<feature type="domain" description="Polycystin cation channel PKD1/PKD2" evidence="6">
    <location>
        <begin position="222"/>
        <end position="458"/>
    </location>
</feature>
<proteinExistence type="predicted"/>
<dbReference type="EMBL" id="CDMY01000293">
    <property type="protein sequence ID" value="CEL99967.1"/>
    <property type="molecule type" value="Genomic_DNA"/>
</dbReference>
<keyword evidence="3 5" id="KW-1133">Transmembrane helix</keyword>
<sequence>MDVEFQDRDLSLQEVQLDFHSGVENGVPLLPGTLPTPPISTVETVIDQYPKHTVSIMPSVILQERVKTSRCDAGLSFSRQLESYLSSQFTKRCTTVYSCTFPSIGDGESSTNYACTGEQTETSEFYGVKPQTFLGNLVYADFLHVFDSSIIKRGAGDTRLTRNWIDIKTRQVSVIMSFYTPTLRIGTLVTIRFSLEQERIVSTYSLDSVHSIPQQLLFHTLICVVSFLVLIRLAAAFYRLFLRKRSAVKKRIGITRFWCIVDFLLGIVFMVAVGSMFMSRFSLQGEELFNTYFTKIIKIPWTSEAIAPEEKFRQFFEALQDIWQLTNILLVSKTIVAILLYLYFARICVYMSAHPRVAVLVRTCVLASNDLFHFLLTFLMLYIILAFIGYFQFGMHFFTFSSIAESLMTQFKMLVGSWPAEITNSNDSALIVYFVIFALVVVFILLNFFVAIIIEKYDMAKYQLEGMECEVNNILVDSFDLIIQSLAATRNRWPPRPEVIAELEDMDIDGDTVITATGRTTRASRTGRSDAFGLCTVTTHGGTRRCMQTLRVVFRACCPPSSNLLLLG</sequence>
<keyword evidence="4 5" id="KW-0472">Membrane</keyword>
<feature type="transmembrane region" description="Helical" evidence="5">
    <location>
        <begin position="254"/>
        <end position="278"/>
    </location>
</feature>
<feature type="transmembrane region" description="Helical" evidence="5">
    <location>
        <begin position="371"/>
        <end position="393"/>
    </location>
</feature>
<dbReference type="InterPro" id="IPR013122">
    <property type="entry name" value="PKD1_2_channel"/>
</dbReference>
<organism evidence="7 8">
    <name type="scientific">Vitrella brassicaformis (strain CCMP3155)</name>
    <dbReference type="NCBI Taxonomy" id="1169540"/>
    <lineage>
        <taxon>Eukaryota</taxon>
        <taxon>Sar</taxon>
        <taxon>Alveolata</taxon>
        <taxon>Colpodellida</taxon>
        <taxon>Vitrellaceae</taxon>
        <taxon>Vitrella</taxon>
    </lineage>
</organism>
<dbReference type="Pfam" id="PF08016">
    <property type="entry name" value="PKD_channel"/>
    <property type="match status" value="1"/>
</dbReference>
<gene>
    <name evidence="7" type="ORF">Vbra_4087</name>
</gene>
<dbReference type="PANTHER" id="PTHR10877">
    <property type="entry name" value="POLYCYSTIN FAMILY MEMBER"/>
    <property type="match status" value="1"/>
</dbReference>
<dbReference type="GO" id="GO:0016020">
    <property type="term" value="C:membrane"/>
    <property type="evidence" value="ECO:0007669"/>
    <property type="project" value="UniProtKB-SubCell"/>
</dbReference>
<evidence type="ECO:0000256" key="4">
    <source>
        <dbReference type="ARBA" id="ARBA00023136"/>
    </source>
</evidence>
<reference evidence="7 8" key="1">
    <citation type="submission" date="2014-11" db="EMBL/GenBank/DDBJ databases">
        <authorList>
            <person name="Zhu J."/>
            <person name="Qi W."/>
            <person name="Song R."/>
        </authorList>
    </citation>
    <scope>NUCLEOTIDE SEQUENCE [LARGE SCALE GENOMIC DNA]</scope>
</reference>
<dbReference type="PhylomeDB" id="A0A0G4ER86"/>
<comment type="subcellular location">
    <subcellularLocation>
        <location evidence="1">Membrane</location>
        <topology evidence="1">Multi-pass membrane protein</topology>
    </subcellularLocation>
</comment>
<evidence type="ECO:0000313" key="8">
    <source>
        <dbReference type="Proteomes" id="UP000041254"/>
    </source>
</evidence>
<dbReference type="OrthoDB" id="444119at2759"/>
<accession>A0A0G4ER86</accession>
<evidence type="ECO:0000256" key="5">
    <source>
        <dbReference type="SAM" id="Phobius"/>
    </source>
</evidence>
<dbReference type="OMA" id="HIMANFE"/>
<evidence type="ECO:0000256" key="3">
    <source>
        <dbReference type="ARBA" id="ARBA00022989"/>
    </source>
</evidence>
<dbReference type="InParanoid" id="A0A0G4ER86"/>
<dbReference type="Proteomes" id="UP000041254">
    <property type="component" value="Unassembled WGS sequence"/>
</dbReference>
<dbReference type="PANTHER" id="PTHR10877:SF183">
    <property type="entry name" value="AT14535P-RELATED"/>
    <property type="match status" value="1"/>
</dbReference>
<dbReference type="AlphaFoldDB" id="A0A0G4ER86"/>
<dbReference type="VEuPathDB" id="CryptoDB:Vbra_4087"/>
<evidence type="ECO:0000259" key="6">
    <source>
        <dbReference type="Pfam" id="PF08016"/>
    </source>
</evidence>
<evidence type="ECO:0000256" key="1">
    <source>
        <dbReference type="ARBA" id="ARBA00004141"/>
    </source>
</evidence>
<feature type="transmembrane region" description="Helical" evidence="5">
    <location>
        <begin position="216"/>
        <end position="242"/>
    </location>
</feature>
<keyword evidence="2 5" id="KW-0812">Transmembrane</keyword>
<name>A0A0G4ER86_VITBC</name>
<dbReference type="Gene3D" id="1.10.287.70">
    <property type="match status" value="1"/>
</dbReference>
<protein>
    <recommendedName>
        <fullName evidence="6">Polycystin cation channel PKD1/PKD2 domain-containing protein</fullName>
    </recommendedName>
</protein>
<evidence type="ECO:0000256" key="2">
    <source>
        <dbReference type="ARBA" id="ARBA00022692"/>
    </source>
</evidence>
<dbReference type="InterPro" id="IPR051223">
    <property type="entry name" value="Polycystin"/>
</dbReference>
<dbReference type="STRING" id="1169540.A0A0G4ER86"/>
<feature type="transmembrane region" description="Helical" evidence="5">
    <location>
        <begin position="430"/>
        <end position="454"/>
    </location>
</feature>
<feature type="transmembrane region" description="Helical" evidence="5">
    <location>
        <begin position="322"/>
        <end position="344"/>
    </location>
</feature>
<keyword evidence="8" id="KW-1185">Reference proteome</keyword>
<evidence type="ECO:0000313" key="7">
    <source>
        <dbReference type="EMBL" id="CEL99967.1"/>
    </source>
</evidence>